<feature type="signal peptide" evidence="1">
    <location>
        <begin position="1"/>
        <end position="17"/>
    </location>
</feature>
<dbReference type="InterPro" id="IPR038903">
    <property type="entry name" value="Allergen_Asp_f_4"/>
</dbReference>
<proteinExistence type="predicted"/>
<dbReference type="VEuPathDB" id="FungiDB:A9K55_003059"/>
<dbReference type="GO" id="GO:0019863">
    <property type="term" value="F:IgE binding"/>
    <property type="evidence" value="ECO:0007669"/>
    <property type="project" value="InterPro"/>
</dbReference>
<feature type="chain" id="PRO_5014198262" evidence="1">
    <location>
        <begin position="18"/>
        <end position="287"/>
    </location>
</feature>
<evidence type="ECO:0000313" key="2">
    <source>
        <dbReference type="EMBL" id="ATY59288.1"/>
    </source>
</evidence>
<gene>
    <name evidence="2" type="ORF">A9K55_003059</name>
</gene>
<dbReference type="OMA" id="WFVSFWN"/>
<dbReference type="VEuPathDB" id="FungiDB:CCM_05676"/>
<dbReference type="GO" id="GO:0005576">
    <property type="term" value="C:extracellular region"/>
    <property type="evidence" value="ECO:0007669"/>
    <property type="project" value="InterPro"/>
</dbReference>
<reference evidence="2 3" key="1">
    <citation type="journal article" date="2017" name="BMC Genomics">
        <title>Chromosome level assembly and secondary metabolite potential of the parasitic fungus Cordyceps militaris.</title>
        <authorList>
            <person name="Kramer G.J."/>
            <person name="Nodwell J.R."/>
        </authorList>
    </citation>
    <scope>NUCLEOTIDE SEQUENCE [LARGE SCALE GENOMIC DNA]</scope>
    <source>
        <strain evidence="2 3">ATCC 34164</strain>
    </source>
</reference>
<dbReference type="PANTHER" id="PTHR42039:SF1">
    <property type="entry name" value="PUTATIVE (AFU_ORTHOLOGUE AFUA_3G02940)-RELATED"/>
    <property type="match status" value="1"/>
</dbReference>
<accession>A0A2H4S857</accession>
<keyword evidence="1" id="KW-0732">Signal</keyword>
<evidence type="ECO:0000313" key="3">
    <source>
        <dbReference type="Proteomes" id="UP000323067"/>
    </source>
</evidence>
<dbReference type="AlphaFoldDB" id="A0A2H4S857"/>
<evidence type="ECO:0000256" key="1">
    <source>
        <dbReference type="SAM" id="SignalP"/>
    </source>
</evidence>
<name>A0A2H4S857_CORMI</name>
<sequence>MKFSAAVVLAAAMGASAHPSHHAHRNAHRSVVGREFVMAKKPAPPAPTTVAPSAPAPTTVTPATISVASVAPASPSADAGSGYKPFCNGNKKRATLAQIAYSGNTGAPGNYGCNIMEVSASAASSYDYTMKFVNAGSSAQACVCWNKIGPDGGINGFFKNNQAIDFNLPVGGETYVAVEGNSQIGCSCGSGAVDLTSFGQFAGTWVEADFANESNNKWSGFDASALVPAKFGLKIPGMSVCGQGVCSDIYPGGAGKNAYLGGMEAADGIGGNIKPGPLALTVKVNTN</sequence>
<dbReference type="Proteomes" id="UP000323067">
    <property type="component" value="Chromosome iv"/>
</dbReference>
<dbReference type="OrthoDB" id="118256at2759"/>
<dbReference type="Pfam" id="PF25312">
    <property type="entry name" value="Allergen_Asp_f_4"/>
    <property type="match status" value="1"/>
</dbReference>
<dbReference type="EMBL" id="CP023322">
    <property type="protein sequence ID" value="ATY59288.1"/>
    <property type="molecule type" value="Genomic_DNA"/>
</dbReference>
<protein>
    <submittedName>
        <fullName evidence="2">Allergen Asp F4</fullName>
    </submittedName>
</protein>
<organism evidence="2 3">
    <name type="scientific">Cordyceps militaris</name>
    <name type="common">Caterpillar fungus</name>
    <name type="synonym">Clavaria militaris</name>
    <dbReference type="NCBI Taxonomy" id="73501"/>
    <lineage>
        <taxon>Eukaryota</taxon>
        <taxon>Fungi</taxon>
        <taxon>Dikarya</taxon>
        <taxon>Ascomycota</taxon>
        <taxon>Pezizomycotina</taxon>
        <taxon>Sordariomycetes</taxon>
        <taxon>Hypocreomycetidae</taxon>
        <taxon>Hypocreales</taxon>
        <taxon>Cordycipitaceae</taxon>
        <taxon>Cordyceps</taxon>
    </lineage>
</organism>
<dbReference type="PANTHER" id="PTHR42039">
    <property type="entry name" value="PUTATIVE (AFU_ORTHOLOGUE AFUA_3G02940)-RELATED"/>
    <property type="match status" value="1"/>
</dbReference>